<dbReference type="Pfam" id="PF02518">
    <property type="entry name" value="HATPase_c"/>
    <property type="match status" value="1"/>
</dbReference>
<dbReference type="Proteomes" id="UP000032568">
    <property type="component" value="Chromosome"/>
</dbReference>
<dbReference type="InterPro" id="IPR003594">
    <property type="entry name" value="HATPase_dom"/>
</dbReference>
<keyword evidence="11" id="KW-1185">Reference proteome</keyword>
<feature type="repeat" description="TPR" evidence="4">
    <location>
        <begin position="296"/>
        <end position="329"/>
    </location>
</feature>
<dbReference type="Gene3D" id="3.30.565.10">
    <property type="entry name" value="Histidine kinase-like ATPase, C-terminal domain"/>
    <property type="match status" value="1"/>
</dbReference>
<keyword evidence="5" id="KW-0175">Coiled coil</keyword>
<keyword evidence="3" id="KW-0597">Phosphoprotein</keyword>
<dbReference type="SUPFAM" id="SSF55874">
    <property type="entry name" value="ATPase domain of HSP90 chaperone/DNA topoisomerase II/histidine kinase"/>
    <property type="match status" value="1"/>
</dbReference>
<evidence type="ECO:0000256" key="5">
    <source>
        <dbReference type="SAM" id="Coils"/>
    </source>
</evidence>
<dbReference type="SUPFAM" id="SSF55785">
    <property type="entry name" value="PYP-like sensor domain (PAS domain)"/>
    <property type="match status" value="1"/>
</dbReference>
<dbReference type="PANTHER" id="PTHR10098">
    <property type="entry name" value="RAPSYN-RELATED"/>
    <property type="match status" value="1"/>
</dbReference>
<dbReference type="InterPro" id="IPR036890">
    <property type="entry name" value="HATPase_C_sf"/>
</dbReference>
<dbReference type="AlphaFoldDB" id="A0AAF0C4W2"/>
<dbReference type="NCBIfam" id="TIGR00229">
    <property type="entry name" value="sensory_box"/>
    <property type="match status" value="1"/>
</dbReference>
<protein>
    <recommendedName>
        <fullName evidence="2">histidine kinase</fullName>
        <ecNumber evidence="2">2.7.13.3</ecNumber>
    </recommendedName>
</protein>
<evidence type="ECO:0000313" key="10">
    <source>
        <dbReference type="EMBL" id="WDE00898.1"/>
    </source>
</evidence>
<dbReference type="SMART" id="SM00028">
    <property type="entry name" value="TPR"/>
    <property type="match status" value="8"/>
</dbReference>
<dbReference type="PROSITE" id="PS50109">
    <property type="entry name" value="HIS_KIN"/>
    <property type="match status" value="1"/>
</dbReference>
<evidence type="ECO:0000256" key="1">
    <source>
        <dbReference type="ARBA" id="ARBA00000085"/>
    </source>
</evidence>
<feature type="coiled-coil region" evidence="5">
    <location>
        <begin position="676"/>
        <end position="706"/>
    </location>
</feature>
<dbReference type="CDD" id="cd00082">
    <property type="entry name" value="HisKA"/>
    <property type="match status" value="1"/>
</dbReference>
<name>A0AAF0C4W2_9GAMM</name>
<evidence type="ECO:0000256" key="7">
    <source>
        <dbReference type="SAM" id="SignalP"/>
    </source>
</evidence>
<dbReference type="KEGG" id="tact:SG35_009855"/>
<feature type="domain" description="PAC" evidence="9">
    <location>
        <begin position="610"/>
        <end position="663"/>
    </location>
</feature>
<dbReference type="SMART" id="SM00086">
    <property type="entry name" value="PAC"/>
    <property type="match status" value="1"/>
</dbReference>
<dbReference type="InterPro" id="IPR011990">
    <property type="entry name" value="TPR-like_helical_dom_sf"/>
</dbReference>
<comment type="catalytic activity">
    <reaction evidence="1">
        <text>ATP + protein L-histidine = ADP + protein N-phospho-L-histidine.</text>
        <dbReference type="EC" id="2.7.13.3"/>
    </reaction>
</comment>
<keyword evidence="6" id="KW-0812">Transmembrane</keyword>
<evidence type="ECO:0000256" key="3">
    <source>
        <dbReference type="ARBA" id="ARBA00022553"/>
    </source>
</evidence>
<dbReference type="SMART" id="SM00387">
    <property type="entry name" value="HATPase_c"/>
    <property type="match status" value="1"/>
</dbReference>
<evidence type="ECO:0000256" key="2">
    <source>
        <dbReference type="ARBA" id="ARBA00012438"/>
    </source>
</evidence>
<evidence type="ECO:0000256" key="4">
    <source>
        <dbReference type="PROSITE-ProRule" id="PRU00339"/>
    </source>
</evidence>
<dbReference type="SUPFAM" id="SSF47384">
    <property type="entry name" value="Homodimeric domain of signal transducing histidine kinase"/>
    <property type="match status" value="1"/>
</dbReference>
<feature type="signal peptide" evidence="7">
    <location>
        <begin position="1"/>
        <end position="32"/>
    </location>
</feature>
<dbReference type="InterPro" id="IPR001610">
    <property type="entry name" value="PAC"/>
</dbReference>
<dbReference type="EMBL" id="CP059735">
    <property type="protein sequence ID" value="WDE00898.1"/>
    <property type="molecule type" value="Genomic_DNA"/>
</dbReference>
<keyword evidence="6" id="KW-1133">Transmembrane helix</keyword>
<feature type="repeat" description="TPR" evidence="4">
    <location>
        <begin position="256"/>
        <end position="289"/>
    </location>
</feature>
<keyword evidence="6" id="KW-0472">Membrane</keyword>
<feature type="domain" description="Histidine kinase" evidence="8">
    <location>
        <begin position="715"/>
        <end position="947"/>
    </location>
</feature>
<dbReference type="InterPro" id="IPR004358">
    <property type="entry name" value="Sig_transdc_His_kin-like_C"/>
</dbReference>
<evidence type="ECO:0000256" key="6">
    <source>
        <dbReference type="SAM" id="Phobius"/>
    </source>
</evidence>
<dbReference type="Gene3D" id="3.30.450.20">
    <property type="entry name" value="PAS domain"/>
    <property type="match status" value="1"/>
</dbReference>
<dbReference type="Gene3D" id="1.25.40.10">
    <property type="entry name" value="Tetratricopeptide repeat domain"/>
    <property type="match status" value="3"/>
</dbReference>
<feature type="chain" id="PRO_5042018419" description="histidine kinase" evidence="7">
    <location>
        <begin position="33"/>
        <end position="949"/>
    </location>
</feature>
<keyword evidence="7" id="KW-0732">Signal</keyword>
<gene>
    <name evidence="10" type="ORF">SG35_009855</name>
</gene>
<dbReference type="InterPro" id="IPR005467">
    <property type="entry name" value="His_kinase_dom"/>
</dbReference>
<organism evidence="10 11">
    <name type="scientific">Thalassomonas actiniarum</name>
    <dbReference type="NCBI Taxonomy" id="485447"/>
    <lineage>
        <taxon>Bacteria</taxon>
        <taxon>Pseudomonadati</taxon>
        <taxon>Pseudomonadota</taxon>
        <taxon>Gammaproteobacteria</taxon>
        <taxon>Alteromonadales</taxon>
        <taxon>Colwelliaceae</taxon>
        <taxon>Thalassomonas</taxon>
    </lineage>
</organism>
<dbReference type="CDD" id="cd00130">
    <property type="entry name" value="PAS"/>
    <property type="match status" value="1"/>
</dbReference>
<sequence>MSSRQKMIPVARHLLPILALACSLAISPVSLAFPEELPGKLSQQEADIARAPDNEKIPLILAFLFENVHYMQDKSLAYCHQALAILARSPNPDQESQIMSYLATANMYLGKTELANTQVSRALAIADTDNNLANKVLAYKVAGRILASLSASREALKQYELAYDIAQDIDDIKSLAGLFRLMAYEHRDLSQYGKSLEYNLRAQQLYQQLGDNKQVAHQVANIGTIYRQIGDLETALDYLLQALSVMQDLDDPRALAILYNNTARVYQSIGDYEQALLMYHQSLKLKQTLGYRRGIVFTLLNLGETYRLSGEIPQALSHLRQALELAKEINHPVREGIAALHLGQIYREQGNFDQASQHFSTALTIFQEADIKRRIAEVELARGEMKKMQGKNAAAIPHLQRSIDISVKTRANDTRLNAYQQLSAVYELLGKFQLALEANKNYQSLQKKISSQKSLQHIDVLRVSYQLDQKQRQIESLTQKNKISALEISSQIAKRNTYLIALFFAFSLLVFIYYRISTRKQLAIERKALDEIRISKKRLKLALWGSGNELWDWNLNNHQVTRINHFSDINLPGEYPANDLSTLKDVVHPDDYDLLVLSLEQYLTSHLGFFEACYRLKHKKGGWMWVLDRGKAVEFDSQGNPTRLTGTLRDISELKSHEQALIKLNTELELRVDERTTALRDANQALQEKIKELEALQITLVEVEKIASLGRLVSGIAHEINTPLGITITAVSVLKELTENFNTRFNSKTLTRSQMQHFIRDLQNSCQLIENNVARSSSLIQTFKQASVDKDGETAKTFDLQTCIESAFTPFKTELKRSQHTYVITCPRAIEMYSYPDCLVQVMEILIHNSIFHGFENTNARKINIDLSAKADTVVIAYQDNGHGIRQENLKQLFEPFFTTKRYKSHTGLGLHIAYNQVNQRLGGSILYRSPSGHTGAGFTIRIPANVGQ</sequence>
<dbReference type="PROSITE" id="PS50005">
    <property type="entry name" value="TPR"/>
    <property type="match status" value="4"/>
</dbReference>
<feature type="transmembrane region" description="Helical" evidence="6">
    <location>
        <begin position="498"/>
        <end position="516"/>
    </location>
</feature>
<evidence type="ECO:0000259" key="8">
    <source>
        <dbReference type="PROSITE" id="PS50109"/>
    </source>
</evidence>
<dbReference type="EC" id="2.7.13.3" evidence="2"/>
<keyword evidence="4" id="KW-0802">TPR repeat</keyword>
<dbReference type="PRINTS" id="PR00344">
    <property type="entry name" value="BCTRLSENSOR"/>
</dbReference>
<dbReference type="InterPro" id="IPR019734">
    <property type="entry name" value="TPR_rpt"/>
</dbReference>
<reference evidence="10 11" key="2">
    <citation type="journal article" date="2022" name="Mar. Drugs">
        <title>Bioassay-Guided Fractionation Leads to the Detection of Cholic Acid Generated by the Rare Thalassomonas sp.</title>
        <authorList>
            <person name="Pheiffer F."/>
            <person name="Schneider Y.K."/>
            <person name="Hansen E.H."/>
            <person name="Andersen J.H."/>
            <person name="Isaksson J."/>
            <person name="Busche T."/>
            <person name="R C."/>
            <person name="Kalinowski J."/>
            <person name="Zyl L.V."/>
            <person name="Trindade M."/>
        </authorList>
    </citation>
    <scope>NUCLEOTIDE SEQUENCE [LARGE SCALE GENOMIC DNA]</scope>
    <source>
        <strain evidence="10 11">A5K-106</strain>
    </source>
</reference>
<dbReference type="PROSITE" id="PS50113">
    <property type="entry name" value="PAC"/>
    <property type="match status" value="1"/>
</dbReference>
<dbReference type="InterPro" id="IPR000700">
    <property type="entry name" value="PAS-assoc_C"/>
</dbReference>
<dbReference type="InterPro" id="IPR013655">
    <property type="entry name" value="PAS_fold_3"/>
</dbReference>
<proteinExistence type="predicted"/>
<dbReference type="Pfam" id="PF08447">
    <property type="entry name" value="PAS_3"/>
    <property type="match status" value="1"/>
</dbReference>
<dbReference type="Pfam" id="PF13424">
    <property type="entry name" value="TPR_12"/>
    <property type="match status" value="2"/>
</dbReference>
<dbReference type="GO" id="GO:0000155">
    <property type="term" value="F:phosphorelay sensor kinase activity"/>
    <property type="evidence" value="ECO:0007669"/>
    <property type="project" value="InterPro"/>
</dbReference>
<dbReference type="InterPro" id="IPR035965">
    <property type="entry name" value="PAS-like_dom_sf"/>
</dbReference>
<dbReference type="InterPro" id="IPR000014">
    <property type="entry name" value="PAS"/>
</dbReference>
<dbReference type="InterPro" id="IPR003661">
    <property type="entry name" value="HisK_dim/P_dom"/>
</dbReference>
<reference evidence="10 11" key="1">
    <citation type="journal article" date="2015" name="Genome Announc.">
        <title>Draft Genome Sequences of Marine Isolates of Thalassomonas viridans and Thalassomonas actiniarum.</title>
        <authorList>
            <person name="Olonade I."/>
            <person name="van Zyl L.J."/>
            <person name="Trindade M."/>
        </authorList>
    </citation>
    <scope>NUCLEOTIDE SEQUENCE [LARGE SCALE GENOMIC DNA]</scope>
    <source>
        <strain evidence="10 11">A5K-106</strain>
    </source>
</reference>
<dbReference type="InterPro" id="IPR036097">
    <property type="entry name" value="HisK_dim/P_sf"/>
</dbReference>
<evidence type="ECO:0000259" key="9">
    <source>
        <dbReference type="PROSITE" id="PS50113"/>
    </source>
</evidence>
<dbReference type="SUPFAM" id="SSF48452">
    <property type="entry name" value="TPR-like"/>
    <property type="match status" value="2"/>
</dbReference>
<accession>A0AAF0C4W2</accession>
<feature type="repeat" description="TPR" evidence="4">
    <location>
        <begin position="216"/>
        <end position="249"/>
    </location>
</feature>
<evidence type="ECO:0000313" key="11">
    <source>
        <dbReference type="Proteomes" id="UP000032568"/>
    </source>
</evidence>
<feature type="repeat" description="TPR" evidence="4">
    <location>
        <begin position="336"/>
        <end position="369"/>
    </location>
</feature>
<dbReference type="Gene3D" id="1.10.287.130">
    <property type="match status" value="1"/>
</dbReference>